<dbReference type="Pfam" id="PF09243">
    <property type="entry name" value="Rsm22"/>
    <property type="match status" value="1"/>
</dbReference>
<comment type="function">
    <text evidence="7">Mitochondrial ribosome (mitoribosome) assembly factor. Binds at the interface of the head and body domains of the mitochondrial small ribosomal subunit (mt-SSU), occluding the mRNA channel and preventing compaction of the head domain towards the body. Probable inactive methyltransferase: retains the characteristic folding and ability to bind S-adenosyl-L-methionine, but it probably lost its methyltransferase activity.</text>
</comment>
<evidence type="ECO:0000256" key="3">
    <source>
        <dbReference type="ARBA" id="ARBA00022946"/>
    </source>
</evidence>
<sequence length="307" mass="35859">MKVIDTVDKLLSNNELKHKHHPGIMKPRQIEQPKWLSNTIKKLLQEENISSKIIYPFSIKLSAHLNGRHPPPEHEDIQSKIQEVKSRIYESEEQELDNEDLLTDPKAQKLLKNLIYNWEPVQYNKYASIAYLISRSMPEYSVLYKILNEIVYNDKNFTPKTLFDFGSGVGTVMWAASQFWSNSIKEYYCVDISKHMNELSEYLMERNTPKIKSQYIFYRQFFPSSPIPTYDIVVSAYSLLELPSQNSRLEIILKLWNKTAQYLIIVEQGTNVGFKLINEARDFILNYAKNARNAHVFSPVSMISIII</sequence>
<feature type="non-terminal residue" evidence="8">
    <location>
        <position position="307"/>
    </location>
</feature>
<keyword evidence="4" id="KW-0408">Iron</keyword>
<dbReference type="PANTHER" id="PTHR13184">
    <property type="entry name" value="37S RIBOSOMAL PROTEIN S22"/>
    <property type="match status" value="1"/>
</dbReference>
<dbReference type="EMBL" id="KQ761005">
    <property type="protein sequence ID" value="OAD58419.1"/>
    <property type="molecule type" value="Genomic_DNA"/>
</dbReference>
<proteinExistence type="predicted"/>
<evidence type="ECO:0000313" key="8">
    <source>
        <dbReference type="EMBL" id="OAD58419.1"/>
    </source>
</evidence>
<dbReference type="Proteomes" id="UP000250275">
    <property type="component" value="Unassembled WGS sequence"/>
</dbReference>
<dbReference type="GO" id="GO:0005763">
    <property type="term" value="C:mitochondrial small ribosomal subunit"/>
    <property type="evidence" value="ECO:0007669"/>
    <property type="project" value="TreeGrafter"/>
</dbReference>
<evidence type="ECO:0000256" key="1">
    <source>
        <dbReference type="ARBA" id="ARBA00004173"/>
    </source>
</evidence>
<dbReference type="Gene3D" id="3.40.50.150">
    <property type="entry name" value="Vaccinia Virus protein VP39"/>
    <property type="match status" value="1"/>
</dbReference>
<reference evidence="8 9" key="1">
    <citation type="submission" date="2015-07" db="EMBL/GenBank/DDBJ databases">
        <title>The genome of Eufriesea mexicana.</title>
        <authorList>
            <person name="Pan H."/>
            <person name="Kapheim K."/>
        </authorList>
    </citation>
    <scope>NUCLEOTIDE SEQUENCE [LARGE SCALE GENOMIC DNA]</scope>
    <source>
        <strain evidence="8">0111107269</strain>
        <tissue evidence="8">Whole body</tissue>
    </source>
</reference>
<dbReference type="AlphaFoldDB" id="A0A310SDK4"/>
<dbReference type="InterPro" id="IPR029063">
    <property type="entry name" value="SAM-dependent_MTases_sf"/>
</dbReference>
<dbReference type="GO" id="GO:0051536">
    <property type="term" value="F:iron-sulfur cluster binding"/>
    <property type="evidence" value="ECO:0007669"/>
    <property type="project" value="UniProtKB-KW"/>
</dbReference>
<dbReference type="GO" id="GO:0003735">
    <property type="term" value="F:structural constituent of ribosome"/>
    <property type="evidence" value="ECO:0007669"/>
    <property type="project" value="TreeGrafter"/>
</dbReference>
<keyword evidence="9" id="KW-1185">Reference proteome</keyword>
<keyword evidence="3" id="KW-0809">Transit peptide</keyword>
<dbReference type="GO" id="GO:0032259">
    <property type="term" value="P:methylation"/>
    <property type="evidence" value="ECO:0007669"/>
    <property type="project" value="UniProtKB-KW"/>
</dbReference>
<evidence type="ECO:0000256" key="4">
    <source>
        <dbReference type="ARBA" id="ARBA00023004"/>
    </source>
</evidence>
<dbReference type="PANTHER" id="PTHR13184:SF5">
    <property type="entry name" value="METHYLTRANSFERASE-LIKE PROTEIN 17, MITOCHONDRIAL"/>
    <property type="match status" value="1"/>
</dbReference>
<evidence type="ECO:0000256" key="2">
    <source>
        <dbReference type="ARBA" id="ARBA00022723"/>
    </source>
</evidence>
<dbReference type="OrthoDB" id="421327at2759"/>
<dbReference type="InterPro" id="IPR052571">
    <property type="entry name" value="Mt_RNA_Methyltransferase"/>
</dbReference>
<dbReference type="InterPro" id="IPR015324">
    <property type="entry name" value="Ribosomal_Rsm22-like"/>
</dbReference>
<protein>
    <submittedName>
        <fullName evidence="8">Methyltransferase-like protein 17, mitochondrial</fullName>
    </submittedName>
</protein>
<keyword evidence="5" id="KW-0411">Iron-sulfur</keyword>
<dbReference type="GO" id="GO:0008168">
    <property type="term" value="F:methyltransferase activity"/>
    <property type="evidence" value="ECO:0007669"/>
    <property type="project" value="UniProtKB-KW"/>
</dbReference>
<keyword evidence="6" id="KW-0496">Mitochondrion</keyword>
<evidence type="ECO:0000256" key="5">
    <source>
        <dbReference type="ARBA" id="ARBA00023014"/>
    </source>
</evidence>
<organism evidence="8 9">
    <name type="scientific">Eufriesea mexicana</name>
    <dbReference type="NCBI Taxonomy" id="516756"/>
    <lineage>
        <taxon>Eukaryota</taxon>
        <taxon>Metazoa</taxon>
        <taxon>Ecdysozoa</taxon>
        <taxon>Arthropoda</taxon>
        <taxon>Hexapoda</taxon>
        <taxon>Insecta</taxon>
        <taxon>Pterygota</taxon>
        <taxon>Neoptera</taxon>
        <taxon>Endopterygota</taxon>
        <taxon>Hymenoptera</taxon>
        <taxon>Apocrita</taxon>
        <taxon>Aculeata</taxon>
        <taxon>Apoidea</taxon>
        <taxon>Anthophila</taxon>
        <taxon>Apidae</taxon>
        <taxon>Eufriesea</taxon>
    </lineage>
</organism>
<keyword evidence="2" id="KW-0479">Metal-binding</keyword>
<gene>
    <name evidence="8" type="ORF">WN48_10918</name>
</gene>
<evidence type="ECO:0000313" key="9">
    <source>
        <dbReference type="Proteomes" id="UP000250275"/>
    </source>
</evidence>
<accession>A0A310SDK4</accession>
<keyword evidence="8" id="KW-0808">Transferase</keyword>
<evidence type="ECO:0000256" key="6">
    <source>
        <dbReference type="ARBA" id="ARBA00023128"/>
    </source>
</evidence>
<dbReference type="GO" id="GO:0006412">
    <property type="term" value="P:translation"/>
    <property type="evidence" value="ECO:0007669"/>
    <property type="project" value="InterPro"/>
</dbReference>
<name>A0A310SDK4_9HYME</name>
<dbReference type="SUPFAM" id="SSF53335">
    <property type="entry name" value="S-adenosyl-L-methionine-dependent methyltransferases"/>
    <property type="match status" value="1"/>
</dbReference>
<evidence type="ECO:0000256" key="7">
    <source>
        <dbReference type="ARBA" id="ARBA00045681"/>
    </source>
</evidence>
<dbReference type="GO" id="GO:0046872">
    <property type="term" value="F:metal ion binding"/>
    <property type="evidence" value="ECO:0007669"/>
    <property type="project" value="UniProtKB-KW"/>
</dbReference>
<keyword evidence="8" id="KW-0489">Methyltransferase</keyword>
<comment type="subcellular location">
    <subcellularLocation>
        <location evidence="1">Mitochondrion</location>
    </subcellularLocation>
</comment>